<comment type="similarity">
    <text evidence="3 13">Belongs to the polyadenylate-binding protein type-1 family.</text>
</comment>
<dbReference type="OrthoDB" id="19742at2759"/>
<dbReference type="InterPro" id="IPR034364">
    <property type="entry name" value="PABP_RRM1"/>
</dbReference>
<dbReference type="CDD" id="cd12378">
    <property type="entry name" value="RRM1_I_PABPs"/>
    <property type="match status" value="1"/>
</dbReference>
<evidence type="ECO:0000256" key="6">
    <source>
        <dbReference type="ARBA" id="ARBA00022664"/>
    </source>
</evidence>
<keyword evidence="4" id="KW-0813">Transport</keyword>
<evidence type="ECO:0000256" key="7">
    <source>
        <dbReference type="ARBA" id="ARBA00022737"/>
    </source>
</evidence>
<dbReference type="Pfam" id="PF00658">
    <property type="entry name" value="MLLE"/>
    <property type="match status" value="1"/>
</dbReference>
<dbReference type="GO" id="GO:0051028">
    <property type="term" value="P:mRNA transport"/>
    <property type="evidence" value="ECO:0007669"/>
    <property type="project" value="UniProtKB-KW"/>
</dbReference>
<dbReference type="FunFam" id="3.30.70.330:FF:000520">
    <property type="entry name" value="Polyadenylate-binding protein"/>
    <property type="match status" value="1"/>
</dbReference>
<evidence type="ECO:0000256" key="4">
    <source>
        <dbReference type="ARBA" id="ARBA00022448"/>
    </source>
</evidence>
<dbReference type="PROSITE" id="PS50102">
    <property type="entry name" value="RRM"/>
    <property type="match status" value="4"/>
</dbReference>
<evidence type="ECO:0000256" key="13">
    <source>
        <dbReference type="RuleBase" id="RU362004"/>
    </source>
</evidence>
<dbReference type="PROSITE" id="PS51309">
    <property type="entry name" value="PABC"/>
    <property type="match status" value="1"/>
</dbReference>
<evidence type="ECO:0000256" key="5">
    <source>
        <dbReference type="ARBA" id="ARBA00022490"/>
    </source>
</evidence>
<keyword evidence="18" id="KW-1185">Reference proteome</keyword>
<dbReference type="GO" id="GO:0005737">
    <property type="term" value="C:cytoplasm"/>
    <property type="evidence" value="ECO:0007669"/>
    <property type="project" value="UniProtKB-SubCell"/>
</dbReference>
<feature type="domain" description="RRM" evidence="15">
    <location>
        <begin position="218"/>
        <end position="295"/>
    </location>
</feature>
<comment type="caution">
    <text evidence="17">The sequence shown here is derived from an EMBL/GenBank/DDBJ whole genome shotgun (WGS) entry which is preliminary data.</text>
</comment>
<protein>
    <recommendedName>
        <fullName evidence="13">Polyadenylate-binding protein</fullName>
        <shortName evidence="13">PABP</shortName>
    </recommendedName>
</protein>
<name>A0A9W8A403_9FUNG</name>
<feature type="domain" description="RRM" evidence="15">
    <location>
        <begin position="37"/>
        <end position="115"/>
    </location>
</feature>
<dbReference type="InterPro" id="IPR045305">
    <property type="entry name" value="RRM2_I_PABPs"/>
</dbReference>
<dbReference type="InterPro" id="IPR036053">
    <property type="entry name" value="PABP-dom"/>
</dbReference>
<dbReference type="EMBL" id="JANBPU010000001">
    <property type="protein sequence ID" value="KAJ1922265.1"/>
    <property type="molecule type" value="Genomic_DNA"/>
</dbReference>
<dbReference type="GO" id="GO:0006397">
    <property type="term" value="P:mRNA processing"/>
    <property type="evidence" value="ECO:0007669"/>
    <property type="project" value="UniProtKB-KW"/>
</dbReference>
<dbReference type="SMART" id="SM00517">
    <property type="entry name" value="PolyA"/>
    <property type="match status" value="1"/>
</dbReference>
<dbReference type="CDD" id="cd12379">
    <property type="entry name" value="RRM2_I_PABPs"/>
    <property type="match status" value="1"/>
</dbReference>
<evidence type="ECO:0000259" key="15">
    <source>
        <dbReference type="PROSITE" id="PS50102"/>
    </source>
</evidence>
<reference evidence="17" key="1">
    <citation type="submission" date="2022-07" db="EMBL/GenBank/DDBJ databases">
        <title>Phylogenomic reconstructions and comparative analyses of Kickxellomycotina fungi.</title>
        <authorList>
            <person name="Reynolds N.K."/>
            <person name="Stajich J.E."/>
            <person name="Barry K."/>
            <person name="Grigoriev I.V."/>
            <person name="Crous P."/>
            <person name="Smith M.E."/>
        </authorList>
    </citation>
    <scope>NUCLEOTIDE SEQUENCE</scope>
    <source>
        <strain evidence="17">NBRC 100468</strain>
    </source>
</reference>
<evidence type="ECO:0000256" key="11">
    <source>
        <dbReference type="ARBA" id="ARBA00023242"/>
    </source>
</evidence>
<feature type="domain" description="RRM" evidence="15">
    <location>
        <begin position="125"/>
        <end position="202"/>
    </location>
</feature>
<dbReference type="SUPFAM" id="SSF54928">
    <property type="entry name" value="RNA-binding domain, RBD"/>
    <property type="match status" value="2"/>
</dbReference>
<evidence type="ECO:0000256" key="9">
    <source>
        <dbReference type="ARBA" id="ARBA00022845"/>
    </source>
</evidence>
<dbReference type="Pfam" id="PF00076">
    <property type="entry name" value="RRM_1"/>
    <property type="match status" value="4"/>
</dbReference>
<feature type="domain" description="PABC" evidence="16">
    <location>
        <begin position="537"/>
        <end position="615"/>
    </location>
</feature>
<dbReference type="GO" id="GO:0006417">
    <property type="term" value="P:regulation of translation"/>
    <property type="evidence" value="ECO:0007669"/>
    <property type="project" value="UniProtKB-KW"/>
</dbReference>
<dbReference type="InterPro" id="IPR012677">
    <property type="entry name" value="Nucleotide-bd_a/b_plait_sf"/>
</dbReference>
<dbReference type="InterPro" id="IPR006515">
    <property type="entry name" value="PABP_1234"/>
</dbReference>
<dbReference type="InterPro" id="IPR002004">
    <property type="entry name" value="PABP_HYD_C"/>
</dbReference>
<keyword evidence="8" id="KW-0509">mRNA transport</keyword>
<keyword evidence="11" id="KW-0539">Nucleus</keyword>
<dbReference type="CDD" id="cd12380">
    <property type="entry name" value="RRM3_I_PABPs"/>
    <property type="match status" value="1"/>
</dbReference>
<evidence type="ECO:0000256" key="1">
    <source>
        <dbReference type="ARBA" id="ARBA00004123"/>
    </source>
</evidence>
<dbReference type="SMART" id="SM00361">
    <property type="entry name" value="RRM_1"/>
    <property type="match status" value="3"/>
</dbReference>
<dbReference type="SMART" id="SM00360">
    <property type="entry name" value="RRM"/>
    <property type="match status" value="4"/>
</dbReference>
<keyword evidence="5 13" id="KW-0963">Cytoplasm</keyword>
<dbReference type="SUPFAM" id="SSF63570">
    <property type="entry name" value="PABC (PABP) domain"/>
    <property type="match status" value="1"/>
</dbReference>
<feature type="region of interest" description="Disordered" evidence="14">
    <location>
        <begin position="1"/>
        <end position="32"/>
    </location>
</feature>
<evidence type="ECO:0000313" key="18">
    <source>
        <dbReference type="Proteomes" id="UP001150538"/>
    </source>
</evidence>
<dbReference type="InterPro" id="IPR003954">
    <property type="entry name" value="RRM_euk-type"/>
</dbReference>
<evidence type="ECO:0000256" key="2">
    <source>
        <dbReference type="ARBA" id="ARBA00004496"/>
    </source>
</evidence>
<dbReference type="GO" id="GO:0005634">
    <property type="term" value="C:nucleus"/>
    <property type="evidence" value="ECO:0007669"/>
    <property type="project" value="UniProtKB-SubCell"/>
</dbReference>
<keyword evidence="7" id="KW-0677">Repeat</keyword>
<keyword evidence="6" id="KW-0507">mRNA processing</keyword>
<evidence type="ECO:0000259" key="16">
    <source>
        <dbReference type="PROSITE" id="PS51309"/>
    </source>
</evidence>
<accession>A0A9W8A403</accession>
<evidence type="ECO:0000256" key="8">
    <source>
        <dbReference type="ARBA" id="ARBA00022816"/>
    </source>
</evidence>
<dbReference type="InterPro" id="IPR000504">
    <property type="entry name" value="RRM_dom"/>
</dbReference>
<dbReference type="GO" id="GO:0003723">
    <property type="term" value="F:RNA binding"/>
    <property type="evidence" value="ECO:0007669"/>
    <property type="project" value="UniProtKB-UniRule"/>
</dbReference>
<dbReference type="AlphaFoldDB" id="A0A9W8A403"/>
<dbReference type="CDD" id="cd12381">
    <property type="entry name" value="RRM4_I_PABPs"/>
    <property type="match status" value="1"/>
</dbReference>
<evidence type="ECO:0000256" key="12">
    <source>
        <dbReference type="PROSITE-ProRule" id="PRU00176"/>
    </source>
</evidence>
<dbReference type="InterPro" id="IPR035979">
    <property type="entry name" value="RBD_domain_sf"/>
</dbReference>
<feature type="region of interest" description="Disordered" evidence="14">
    <location>
        <begin position="442"/>
        <end position="538"/>
    </location>
</feature>
<dbReference type="Proteomes" id="UP001150538">
    <property type="component" value="Unassembled WGS sequence"/>
</dbReference>
<feature type="domain" description="RRM" evidence="15">
    <location>
        <begin position="321"/>
        <end position="398"/>
    </location>
</feature>
<proteinExistence type="inferred from homology"/>
<dbReference type="PANTHER" id="PTHR24012">
    <property type="entry name" value="RNA BINDING PROTEIN"/>
    <property type="match status" value="1"/>
</dbReference>
<evidence type="ECO:0000256" key="3">
    <source>
        <dbReference type="ARBA" id="ARBA00008557"/>
    </source>
</evidence>
<evidence type="ECO:0000256" key="10">
    <source>
        <dbReference type="ARBA" id="ARBA00022884"/>
    </source>
</evidence>
<dbReference type="FunFam" id="3.30.70.330:FF:000648">
    <property type="entry name" value="Polyadenylate-binding protein"/>
    <property type="match status" value="1"/>
</dbReference>
<comment type="function">
    <text evidence="13">Binds the poly(A) tail of mRNA.</text>
</comment>
<sequence length="627" mass="69823">MSQSESNTEIPMPVPEHVGDGSSSQQSYDEPTPLSAASLYVGELDPSVTEAMLYELFKLCGAVASIRVCRDSVTRRSLGYAYVNYLQRPDAERAISELNYTEIKGRACRIMWSQRDPSLRKTGSGNIFIKNLDESIDNKALHDTFASFGKILSCKVATDREGNSKGYGFVHYEKKESAEEAISKVDGMLLMKKKVFVGMHVPRRERMSKLEEMQAKFTNVYVKNIALDVTEEQFREHFTKYGAITSAVITTDEKGESRGFGFVNYEDHESAKKATEELHDTDFHGQKLFVSRAQKKQERERELRSQYEQALSEKRSKYQNGNIFIKNFDDDIDDEKLRQEFSIFGMITSAKVMRDEKGNSRGFGFVCYSNPDEANKAISEMNNRMWGTKPIYVALHQRKEERSRNFRHRAQPGLMYQQIPGGFVPPNAAGYPMPAGYPAPNQFPHPSMPRPMDWPVNGQPGAVPPYPGMPPHYQNPGRHMGRPPRSRNPGQRGGRGGPRGASRGSHFSRNPRSMAQHQGGSQAADATGDANPTEEQPAKLTAASLAAASDNDQKQMLGEVLYPKIQDICGEQDPGKITGMLLEMDNGELLALTEDDEALKAKVDEAISVLTASEDTKTTSAAVETTA</sequence>
<dbReference type="FunFam" id="3.30.70.330:FF:000651">
    <property type="entry name" value="Poly(A) binding protein cytoplasmic 1 like"/>
    <property type="match status" value="1"/>
</dbReference>
<comment type="subcellular location">
    <subcellularLocation>
        <location evidence="2 13">Cytoplasm</location>
    </subcellularLocation>
    <subcellularLocation>
        <location evidence="1">Nucleus</location>
    </subcellularLocation>
</comment>
<feature type="compositionally biased region" description="Polar residues" evidence="14">
    <location>
        <begin position="507"/>
        <end position="521"/>
    </location>
</feature>
<dbReference type="FunFam" id="3.30.70.330:FF:000003">
    <property type="entry name" value="Polyadenylate-binding protein"/>
    <property type="match status" value="1"/>
</dbReference>
<keyword evidence="9" id="KW-0810">Translation regulation</keyword>
<organism evidence="17 18">
    <name type="scientific">Mycoemilia scoparia</name>
    <dbReference type="NCBI Taxonomy" id="417184"/>
    <lineage>
        <taxon>Eukaryota</taxon>
        <taxon>Fungi</taxon>
        <taxon>Fungi incertae sedis</taxon>
        <taxon>Zoopagomycota</taxon>
        <taxon>Kickxellomycotina</taxon>
        <taxon>Kickxellomycetes</taxon>
        <taxon>Kickxellales</taxon>
        <taxon>Kickxellaceae</taxon>
        <taxon>Mycoemilia</taxon>
    </lineage>
</organism>
<gene>
    <name evidence="17" type="primary">PAB1</name>
    <name evidence="17" type="ORF">H4219_000127</name>
</gene>
<dbReference type="Gene3D" id="1.10.1900.10">
    <property type="entry name" value="c-terminal domain of poly(a) binding protein"/>
    <property type="match status" value="1"/>
</dbReference>
<keyword evidence="10 12" id="KW-0694">RNA-binding</keyword>
<evidence type="ECO:0000313" key="17">
    <source>
        <dbReference type="EMBL" id="KAJ1922265.1"/>
    </source>
</evidence>
<evidence type="ECO:0000256" key="14">
    <source>
        <dbReference type="SAM" id="MobiDB-lite"/>
    </source>
</evidence>
<dbReference type="Gene3D" id="3.30.70.330">
    <property type="match status" value="4"/>
</dbReference>
<dbReference type="NCBIfam" id="TIGR01628">
    <property type="entry name" value="PABP-1234"/>
    <property type="match status" value="1"/>
</dbReference>